<sequence>MSKTLYVTDMDGTLLGPDSKISCDTARIITDLSEHGAIITVATARTPATVEPLLCDTLTSGPAIVMTGASLWNREQKKYMSPAFIEPVTAVAVRDVMESYGLAPFVYILPDDQVLRAFHPAELSAADRVFVDNRSNLELKKFIIGKEPDMTDNNSHCIILFAMGQPQAVFDAAAELENLSVGCSISAYTDPCSGGIGVLEVKAPDTSKANSVRMVADMVGADRIVAFGDNINDLSMMAVADVAVAVGNAVPKVLEAADKVIGTNETDSVARFILSDFTETTTNTCGKYL</sequence>
<accession>A0AC61S5C2</accession>
<organism evidence="1 2">
    <name type="scientific">Muribaculum caecicola</name>
    <dbReference type="NCBI Taxonomy" id="3038144"/>
    <lineage>
        <taxon>Bacteria</taxon>
        <taxon>Pseudomonadati</taxon>
        <taxon>Bacteroidota</taxon>
        <taxon>Bacteroidia</taxon>
        <taxon>Bacteroidales</taxon>
        <taxon>Muribaculaceae</taxon>
        <taxon>Muribaculum</taxon>
    </lineage>
</organism>
<evidence type="ECO:0000313" key="2">
    <source>
        <dbReference type="Proteomes" id="UP000305401"/>
    </source>
</evidence>
<dbReference type="Proteomes" id="UP000305401">
    <property type="component" value="Unassembled WGS sequence"/>
</dbReference>
<comment type="caution">
    <text evidence="1">The sequence shown here is derived from an EMBL/GenBank/DDBJ whole genome shotgun (WGS) entry which is preliminary data.</text>
</comment>
<gene>
    <name evidence="1" type="ORF">E5990_06235</name>
</gene>
<keyword evidence="2" id="KW-1185">Reference proteome</keyword>
<evidence type="ECO:0000313" key="1">
    <source>
        <dbReference type="EMBL" id="THG51266.1"/>
    </source>
</evidence>
<proteinExistence type="predicted"/>
<protein>
    <submittedName>
        <fullName evidence="1">HAD family phosphatase</fullName>
    </submittedName>
</protein>
<name>A0AC61S5C2_9BACT</name>
<dbReference type="EMBL" id="SSTG01000064">
    <property type="protein sequence ID" value="THG51266.1"/>
    <property type="molecule type" value="Genomic_DNA"/>
</dbReference>
<reference evidence="1" key="1">
    <citation type="submission" date="2019-04" db="EMBL/GenBank/DDBJ databases">
        <title>Microbes associate with the intestines of laboratory mice.</title>
        <authorList>
            <person name="Navarre W."/>
            <person name="Wong E."/>
            <person name="Huang K.C."/>
            <person name="Tropini C."/>
            <person name="Ng K."/>
            <person name="Yu B."/>
        </authorList>
    </citation>
    <scope>NUCLEOTIDE SEQUENCE</scope>
    <source>
        <strain evidence="1">NM86_A22</strain>
    </source>
</reference>